<accession>A0A644SZ81</accession>
<dbReference type="SUPFAM" id="SSF51735">
    <property type="entry name" value="NAD(P)-binding Rossmann-fold domains"/>
    <property type="match status" value="1"/>
</dbReference>
<dbReference type="PANTHER" id="PTHR43401">
    <property type="entry name" value="L-THREONINE 3-DEHYDROGENASE"/>
    <property type="match status" value="1"/>
</dbReference>
<dbReference type="EC" id="1.1.1.103" evidence="5"/>
<sequence>MNNLSPPSLPSTMKAVVLLGPNRLEMRRIPVPSPGPDDVLIRVESCAICRSDLGMMEKPFPGQSPYGETILGHEYSGTVVALGDTVDEFEIGDRVTVEAHLGCGRCRNCRLGDYTSCLNYGNRAKGHRCNGHVTPGAYAQYVVNHINTVHKIPDSLSFDEASLVTNLGCVLYGIENLGGYIAGERVLVIGAGPLGLAAAAAANALSADKVYLSDVLADRLEVGKKIGVQRTIDASAEDPLEVILDDTKGLGVNYAIESSGTQAGLDLAVKATCRNGKILMLSIAHKPLKVDLENLSLDDKDIITNRGESRANVARAVSLLAKDRVDLKPLVTHGFPLDEYETALAVFRERKGGAVKVILHPQE</sequence>
<dbReference type="PROSITE" id="PS00059">
    <property type="entry name" value="ADH_ZINC"/>
    <property type="match status" value="1"/>
</dbReference>
<evidence type="ECO:0000256" key="2">
    <source>
        <dbReference type="ARBA" id="ARBA00022833"/>
    </source>
</evidence>
<comment type="caution">
    <text evidence="5">The sequence shown here is derived from an EMBL/GenBank/DDBJ whole genome shotgun (WGS) entry which is preliminary data.</text>
</comment>
<keyword evidence="2" id="KW-0862">Zinc</keyword>
<reference evidence="5" key="1">
    <citation type="submission" date="2019-08" db="EMBL/GenBank/DDBJ databases">
        <authorList>
            <person name="Kucharzyk K."/>
            <person name="Murdoch R.W."/>
            <person name="Higgins S."/>
            <person name="Loffler F."/>
        </authorList>
    </citation>
    <scope>NUCLEOTIDE SEQUENCE</scope>
</reference>
<evidence type="ECO:0000259" key="4">
    <source>
        <dbReference type="SMART" id="SM00829"/>
    </source>
</evidence>
<dbReference type="PANTHER" id="PTHR43401:SF2">
    <property type="entry name" value="L-THREONINE 3-DEHYDROGENASE"/>
    <property type="match status" value="1"/>
</dbReference>
<keyword evidence="3 5" id="KW-0560">Oxidoreductase</keyword>
<dbReference type="InterPro" id="IPR036291">
    <property type="entry name" value="NAD(P)-bd_dom_sf"/>
</dbReference>
<name>A0A644SZ81_9ZZZZ</name>
<dbReference type="Gene3D" id="3.90.180.10">
    <property type="entry name" value="Medium-chain alcohol dehydrogenases, catalytic domain"/>
    <property type="match status" value="1"/>
</dbReference>
<dbReference type="GO" id="GO:0008270">
    <property type="term" value="F:zinc ion binding"/>
    <property type="evidence" value="ECO:0007669"/>
    <property type="project" value="InterPro"/>
</dbReference>
<evidence type="ECO:0000256" key="1">
    <source>
        <dbReference type="ARBA" id="ARBA00022723"/>
    </source>
</evidence>
<dbReference type="InterPro" id="IPR013149">
    <property type="entry name" value="ADH-like_C"/>
</dbReference>
<evidence type="ECO:0000313" key="5">
    <source>
        <dbReference type="EMBL" id="MPL59884.1"/>
    </source>
</evidence>
<dbReference type="InterPro" id="IPR002328">
    <property type="entry name" value="ADH_Zn_CS"/>
</dbReference>
<keyword evidence="1" id="KW-0479">Metal-binding</keyword>
<dbReference type="InterPro" id="IPR050129">
    <property type="entry name" value="Zn_alcohol_dh"/>
</dbReference>
<dbReference type="InterPro" id="IPR011032">
    <property type="entry name" value="GroES-like_sf"/>
</dbReference>
<dbReference type="InterPro" id="IPR020843">
    <property type="entry name" value="ER"/>
</dbReference>
<dbReference type="Pfam" id="PF08240">
    <property type="entry name" value="ADH_N"/>
    <property type="match status" value="1"/>
</dbReference>
<feature type="domain" description="Enoyl reductase (ER)" evidence="4">
    <location>
        <begin position="20"/>
        <end position="359"/>
    </location>
</feature>
<dbReference type="GO" id="GO:0008743">
    <property type="term" value="F:L-threonine 3-dehydrogenase activity"/>
    <property type="evidence" value="ECO:0007669"/>
    <property type="project" value="UniProtKB-EC"/>
</dbReference>
<gene>
    <name evidence="5" type="primary">tdh_2</name>
    <name evidence="5" type="ORF">SDC9_05440</name>
</gene>
<evidence type="ECO:0000256" key="3">
    <source>
        <dbReference type="ARBA" id="ARBA00023002"/>
    </source>
</evidence>
<organism evidence="5">
    <name type="scientific">bioreactor metagenome</name>
    <dbReference type="NCBI Taxonomy" id="1076179"/>
    <lineage>
        <taxon>unclassified sequences</taxon>
        <taxon>metagenomes</taxon>
        <taxon>ecological metagenomes</taxon>
    </lineage>
</organism>
<dbReference type="SMART" id="SM00829">
    <property type="entry name" value="PKS_ER"/>
    <property type="match status" value="1"/>
</dbReference>
<dbReference type="EMBL" id="VSSQ01000010">
    <property type="protein sequence ID" value="MPL59884.1"/>
    <property type="molecule type" value="Genomic_DNA"/>
</dbReference>
<protein>
    <submittedName>
        <fullName evidence="5">L-threonine 3-dehydrogenase</fullName>
        <ecNumber evidence="5">1.1.1.103</ecNumber>
    </submittedName>
</protein>
<dbReference type="AlphaFoldDB" id="A0A644SZ81"/>
<dbReference type="SUPFAM" id="SSF50129">
    <property type="entry name" value="GroES-like"/>
    <property type="match status" value="1"/>
</dbReference>
<dbReference type="Gene3D" id="3.40.50.720">
    <property type="entry name" value="NAD(P)-binding Rossmann-like Domain"/>
    <property type="match status" value="1"/>
</dbReference>
<proteinExistence type="predicted"/>
<dbReference type="Pfam" id="PF00107">
    <property type="entry name" value="ADH_zinc_N"/>
    <property type="match status" value="1"/>
</dbReference>
<dbReference type="InterPro" id="IPR013154">
    <property type="entry name" value="ADH-like_N"/>
</dbReference>